<sequence length="293" mass="32871">MIDGLKTGLAFLPVQFSRNKIEHVLDAADTSLPSRNGLRYYLEALVPTSPGSTTFKRLVKMPGAEKPPRTEFGSTIYEGAFFRLDELLDGFLEYQKPGADAVDMCVISSLTMPYMLRESVLNNGVLMPETSKELQNQWILKAGLSDLDFATWGDVFFTTYMSQQRPFLTWQLDNKLIGEQQPEFLFFLLNFSPTPATIIRRVEVSYTDGTEETLDKGQLSGGQTYQVVCVPTGAKALGLLGGAKTVASYRVWLSDGERNRLSQVRSYTIDRKYRARSGLFYILIVWAVGIHSD</sequence>
<keyword evidence="2" id="KW-1185">Reference proteome</keyword>
<proteinExistence type="predicted"/>
<accession>A0A327NIY3</accession>
<evidence type="ECO:0000313" key="1">
    <source>
        <dbReference type="EMBL" id="RAI73976.1"/>
    </source>
</evidence>
<comment type="caution">
    <text evidence="1">The sequence shown here is derived from an EMBL/GenBank/DDBJ whole genome shotgun (WGS) entry which is preliminary data.</text>
</comment>
<reference evidence="1 2" key="1">
    <citation type="submission" date="2018-06" db="EMBL/GenBank/DDBJ databases">
        <title>Spirosoma sp. HMF3257 Genome sequencing and assembly.</title>
        <authorList>
            <person name="Kang H."/>
            <person name="Cha I."/>
            <person name="Kim H."/>
            <person name="Kang J."/>
            <person name="Joh K."/>
        </authorList>
    </citation>
    <scope>NUCLEOTIDE SEQUENCE [LARGE SCALE GENOMIC DNA]</scope>
    <source>
        <strain evidence="1 2">HMF3257</strain>
    </source>
</reference>
<protein>
    <submittedName>
        <fullName evidence="1">Uncharacterized protein</fullName>
    </submittedName>
</protein>
<name>A0A327NIY3_9BACT</name>
<dbReference type="AlphaFoldDB" id="A0A327NIY3"/>
<evidence type="ECO:0000313" key="2">
    <source>
        <dbReference type="Proteomes" id="UP000249016"/>
    </source>
</evidence>
<dbReference type="OrthoDB" id="1488462at2"/>
<gene>
    <name evidence="1" type="ORF">HMF3257_05690</name>
</gene>
<organism evidence="1 2">
    <name type="scientific">Spirosoma telluris</name>
    <dbReference type="NCBI Taxonomy" id="2183553"/>
    <lineage>
        <taxon>Bacteria</taxon>
        <taxon>Pseudomonadati</taxon>
        <taxon>Bacteroidota</taxon>
        <taxon>Cytophagia</taxon>
        <taxon>Cytophagales</taxon>
        <taxon>Cytophagaceae</taxon>
        <taxon>Spirosoma</taxon>
    </lineage>
</organism>
<dbReference type="RefSeq" id="WP_111340849.1">
    <property type="nucleotide sequence ID" value="NZ_QLII01000001.1"/>
</dbReference>
<dbReference type="EMBL" id="QLII01000001">
    <property type="protein sequence ID" value="RAI73976.1"/>
    <property type="molecule type" value="Genomic_DNA"/>
</dbReference>
<dbReference type="Proteomes" id="UP000249016">
    <property type="component" value="Unassembled WGS sequence"/>
</dbReference>